<accession>A0A225WFJ8</accession>
<evidence type="ECO:0000256" key="1">
    <source>
        <dbReference type="SAM" id="MobiDB-lite"/>
    </source>
</evidence>
<reference evidence="3" key="1">
    <citation type="submission" date="2017-03" db="EMBL/GenBank/DDBJ databases">
        <title>Phytopthora megakarya and P. palmivora, two closely related causual agents of cacao black pod achieved similar genome size and gene model numbers by different mechanisms.</title>
        <authorList>
            <person name="Ali S."/>
            <person name="Shao J."/>
            <person name="Larry D.J."/>
            <person name="Kronmiller B."/>
            <person name="Shen D."/>
            <person name="Strem M.D."/>
            <person name="Melnick R.L."/>
            <person name="Guiltinan M.J."/>
            <person name="Tyler B.M."/>
            <person name="Meinhardt L.W."/>
            <person name="Bailey B.A."/>
        </authorList>
    </citation>
    <scope>NUCLEOTIDE SEQUENCE [LARGE SCALE GENOMIC DNA]</scope>
    <source>
        <strain evidence="3">zdho120</strain>
    </source>
</reference>
<organism evidence="2 3">
    <name type="scientific">Phytophthora megakarya</name>
    <dbReference type="NCBI Taxonomy" id="4795"/>
    <lineage>
        <taxon>Eukaryota</taxon>
        <taxon>Sar</taxon>
        <taxon>Stramenopiles</taxon>
        <taxon>Oomycota</taxon>
        <taxon>Peronosporomycetes</taxon>
        <taxon>Peronosporales</taxon>
        <taxon>Peronosporaceae</taxon>
        <taxon>Phytophthora</taxon>
    </lineage>
</organism>
<protein>
    <submittedName>
        <fullName evidence="2">Uncharacterized protein</fullName>
    </submittedName>
</protein>
<gene>
    <name evidence="2" type="ORF">PHMEG_0009717</name>
</gene>
<evidence type="ECO:0000313" key="3">
    <source>
        <dbReference type="Proteomes" id="UP000198211"/>
    </source>
</evidence>
<feature type="compositionally biased region" description="Basic and acidic residues" evidence="1">
    <location>
        <begin position="79"/>
        <end position="93"/>
    </location>
</feature>
<dbReference type="Proteomes" id="UP000198211">
    <property type="component" value="Unassembled WGS sequence"/>
</dbReference>
<dbReference type="AlphaFoldDB" id="A0A225WFJ8"/>
<dbReference type="EMBL" id="NBNE01000925">
    <property type="protein sequence ID" value="OWZ16491.1"/>
    <property type="molecule type" value="Genomic_DNA"/>
</dbReference>
<comment type="caution">
    <text evidence="2">The sequence shown here is derived from an EMBL/GenBank/DDBJ whole genome shotgun (WGS) entry which is preliminary data.</text>
</comment>
<feature type="region of interest" description="Disordered" evidence="1">
    <location>
        <begin position="79"/>
        <end position="102"/>
    </location>
</feature>
<proteinExistence type="predicted"/>
<keyword evidence="3" id="KW-1185">Reference proteome</keyword>
<sequence>MKSFVPHLWGLSFIYTRILLNDDRLGNTASSNDNSDGATYPRAKVRCNTSTTLRIFQARSVCALGFLFELKCRLREISRKRSRERTESKHPREMAPTSAVFQ</sequence>
<name>A0A225WFJ8_9STRA</name>
<evidence type="ECO:0000313" key="2">
    <source>
        <dbReference type="EMBL" id="OWZ16491.1"/>
    </source>
</evidence>
<dbReference type="OrthoDB" id="142420at2759"/>